<comment type="caution">
    <text evidence="1">The sequence shown here is derived from an EMBL/GenBank/DDBJ whole genome shotgun (WGS) entry which is preliminary data.</text>
</comment>
<name>A0A090NW57_SHIDY</name>
<dbReference type="AlphaFoldDB" id="A0A090NW57"/>
<dbReference type="EMBL" id="AXUT01000417">
    <property type="protein sequence ID" value="ESU77183.1"/>
    <property type="molecule type" value="Genomic_DNA"/>
</dbReference>
<dbReference type="Proteomes" id="UP000017944">
    <property type="component" value="Unassembled WGS sequence"/>
</dbReference>
<evidence type="ECO:0000313" key="1">
    <source>
        <dbReference type="EMBL" id="ESU77183.1"/>
    </source>
</evidence>
<accession>A0A090NW57</accession>
<reference evidence="1 2" key="1">
    <citation type="submission" date="2013-10" db="EMBL/GenBank/DDBJ databases">
        <title>Draft genomes and the virulence plasmids of Sd1617 vaccine constructs: WRSd3 and WRSd5.</title>
        <authorList>
            <person name="Aksomboon Vongsawan A."/>
            <person name="Venkatesan M.M."/>
            <person name="Vaisvil B."/>
            <person name="Emel G."/>
            <person name="Kepatral V."/>
            <person name="Sethabutr O."/>
            <person name="Serichantalergs O."/>
            <person name="Mason C."/>
        </authorList>
    </citation>
    <scope>NUCLEOTIDE SEQUENCE [LARGE SCALE GENOMIC DNA]</scope>
    <source>
        <strain evidence="1 2">WRSd3</strain>
    </source>
</reference>
<gene>
    <name evidence="1" type="ORF">WRSd3_03923</name>
</gene>
<evidence type="ECO:0000313" key="2">
    <source>
        <dbReference type="Proteomes" id="UP000017944"/>
    </source>
</evidence>
<sequence length="49" mass="5835">MTCLYINKLTRIELTNNGFHTQYGQQRKIPVFTPLLILAGYNVHYQFFK</sequence>
<protein>
    <submittedName>
        <fullName evidence="1">Uncharacterized protein</fullName>
    </submittedName>
</protein>
<organism evidence="1 2">
    <name type="scientific">Shigella dysenteriae WRSd3</name>
    <dbReference type="NCBI Taxonomy" id="1401327"/>
    <lineage>
        <taxon>Bacteria</taxon>
        <taxon>Pseudomonadati</taxon>
        <taxon>Pseudomonadota</taxon>
        <taxon>Gammaproteobacteria</taxon>
        <taxon>Enterobacterales</taxon>
        <taxon>Enterobacteriaceae</taxon>
        <taxon>Shigella</taxon>
    </lineage>
</organism>
<proteinExistence type="predicted"/>